<evidence type="ECO:0000256" key="2">
    <source>
        <dbReference type="ARBA" id="ARBA00022801"/>
    </source>
</evidence>
<sequence>LMQVGDWGRRGQYNQSHVAAMMSLQASLVGPDFVVSVGDNFYPSGLSSPSDEAFSKSFSDAYSAKSLQVPWYTILGNHDYGDKCYDEQPGCYPTGDLDWRWNCERTFQMHLAGGDVEFFFIDTSPFVQKYYYTPWANFTGEQSWQRQLAQLEVNLMTSRAKWKIVFGHHPPRSNGHHNNTVELIEHVEPLLQAAGVQAYFAGHDHNLEHIHMPRRTPHYIISGGGSKTERPFEGREGSLFQWPSSGFVSVKLFEEEIAVEFF</sequence>
<evidence type="ECO:0000256" key="1">
    <source>
        <dbReference type="ARBA" id="ARBA00022729"/>
    </source>
</evidence>
<dbReference type="GO" id="GO:0016787">
    <property type="term" value="F:hydrolase activity"/>
    <property type="evidence" value="ECO:0007669"/>
    <property type="project" value="UniProtKB-KW"/>
</dbReference>
<dbReference type="InterPro" id="IPR029052">
    <property type="entry name" value="Metallo-depent_PP-like"/>
</dbReference>
<keyword evidence="1" id="KW-0732">Signal</keyword>
<dbReference type="RefSeq" id="XP_005643402.1">
    <property type="nucleotide sequence ID" value="XM_005643345.1"/>
</dbReference>
<dbReference type="GeneID" id="17036808"/>
<gene>
    <name evidence="4" type="ORF">COCSUDRAFT_5483</name>
</gene>
<proteinExistence type="predicted"/>
<dbReference type="eggNOG" id="KOG2679">
    <property type="taxonomic scope" value="Eukaryota"/>
</dbReference>
<dbReference type="PANTHER" id="PTHR10161:SF14">
    <property type="entry name" value="TARTRATE-RESISTANT ACID PHOSPHATASE TYPE 5"/>
    <property type="match status" value="1"/>
</dbReference>
<dbReference type="InterPro" id="IPR051558">
    <property type="entry name" value="Metallophosphoesterase_PAP"/>
</dbReference>
<name>I0YKD9_COCSC</name>
<dbReference type="InterPro" id="IPR004843">
    <property type="entry name" value="Calcineurin-like_PHP"/>
</dbReference>
<reference evidence="4 5" key="1">
    <citation type="journal article" date="2012" name="Genome Biol.">
        <title>The genome of the polar eukaryotic microalga coccomyxa subellipsoidea reveals traits of cold adaptation.</title>
        <authorList>
            <person name="Blanc G."/>
            <person name="Agarkova I."/>
            <person name="Grimwood J."/>
            <person name="Kuo A."/>
            <person name="Brueggeman A."/>
            <person name="Dunigan D."/>
            <person name="Gurnon J."/>
            <person name="Ladunga I."/>
            <person name="Lindquist E."/>
            <person name="Lucas S."/>
            <person name="Pangilinan J."/>
            <person name="Proschold T."/>
            <person name="Salamov A."/>
            <person name="Schmutz J."/>
            <person name="Weeks D."/>
            <person name="Yamada T."/>
            <person name="Claverie J.M."/>
            <person name="Grigoriev I."/>
            <person name="Van Etten J."/>
            <person name="Lomsadze A."/>
            <person name="Borodovsky M."/>
        </authorList>
    </citation>
    <scope>NUCLEOTIDE SEQUENCE [LARGE SCALE GENOMIC DNA]</scope>
    <source>
        <strain evidence="4 5">C-169</strain>
    </source>
</reference>
<keyword evidence="5" id="KW-1185">Reference proteome</keyword>
<dbReference type="KEGG" id="csl:COCSUDRAFT_5483"/>
<feature type="non-terminal residue" evidence="4">
    <location>
        <position position="262"/>
    </location>
</feature>
<dbReference type="Pfam" id="PF00149">
    <property type="entry name" value="Metallophos"/>
    <property type="match status" value="1"/>
</dbReference>
<evidence type="ECO:0000313" key="4">
    <source>
        <dbReference type="EMBL" id="EIE18858.1"/>
    </source>
</evidence>
<organism evidence="4 5">
    <name type="scientific">Coccomyxa subellipsoidea (strain C-169)</name>
    <name type="common">Green microalga</name>
    <dbReference type="NCBI Taxonomy" id="574566"/>
    <lineage>
        <taxon>Eukaryota</taxon>
        <taxon>Viridiplantae</taxon>
        <taxon>Chlorophyta</taxon>
        <taxon>core chlorophytes</taxon>
        <taxon>Trebouxiophyceae</taxon>
        <taxon>Trebouxiophyceae incertae sedis</taxon>
        <taxon>Coccomyxaceae</taxon>
        <taxon>Coccomyxa</taxon>
        <taxon>Coccomyxa subellipsoidea</taxon>
    </lineage>
</organism>
<feature type="non-terminal residue" evidence="4">
    <location>
        <position position="1"/>
    </location>
</feature>
<dbReference type="STRING" id="574566.I0YKD9"/>
<accession>I0YKD9</accession>
<dbReference type="Gene3D" id="3.60.21.10">
    <property type="match status" value="1"/>
</dbReference>
<feature type="domain" description="Calcineurin-like phosphoesterase" evidence="3">
    <location>
        <begin position="2"/>
        <end position="206"/>
    </location>
</feature>
<dbReference type="PANTHER" id="PTHR10161">
    <property type="entry name" value="TARTRATE-RESISTANT ACID PHOSPHATASE TYPE 5"/>
    <property type="match status" value="1"/>
</dbReference>
<dbReference type="AlphaFoldDB" id="I0YKD9"/>
<dbReference type="Proteomes" id="UP000007264">
    <property type="component" value="Unassembled WGS sequence"/>
</dbReference>
<dbReference type="OrthoDB" id="411211at2759"/>
<evidence type="ECO:0000313" key="5">
    <source>
        <dbReference type="Proteomes" id="UP000007264"/>
    </source>
</evidence>
<evidence type="ECO:0000259" key="3">
    <source>
        <dbReference type="Pfam" id="PF00149"/>
    </source>
</evidence>
<keyword evidence="2" id="KW-0378">Hydrolase</keyword>
<dbReference type="EMBL" id="AGSI01000021">
    <property type="protein sequence ID" value="EIE18858.1"/>
    <property type="molecule type" value="Genomic_DNA"/>
</dbReference>
<dbReference type="SUPFAM" id="SSF56300">
    <property type="entry name" value="Metallo-dependent phosphatases"/>
    <property type="match status" value="1"/>
</dbReference>
<protein>
    <submittedName>
        <fullName evidence="4">Metallo-dependent phosphatase</fullName>
    </submittedName>
</protein>
<comment type="caution">
    <text evidence="4">The sequence shown here is derived from an EMBL/GenBank/DDBJ whole genome shotgun (WGS) entry which is preliminary data.</text>
</comment>